<evidence type="ECO:0000256" key="4">
    <source>
        <dbReference type="PROSITE-ProRule" id="PRU00723"/>
    </source>
</evidence>
<evidence type="ECO:0000256" key="2">
    <source>
        <dbReference type="ARBA" id="ARBA00022771"/>
    </source>
</evidence>
<gene>
    <name evidence="6" type="ORF">D0Y65_053627</name>
</gene>
<dbReference type="SUPFAM" id="SSF90229">
    <property type="entry name" value="CCCH zinc finger"/>
    <property type="match status" value="1"/>
</dbReference>
<feature type="domain" description="C3H1-type" evidence="5">
    <location>
        <begin position="48"/>
        <end position="75"/>
    </location>
</feature>
<dbReference type="GO" id="GO:0005689">
    <property type="term" value="C:U12-type spliceosomal complex"/>
    <property type="evidence" value="ECO:0007669"/>
    <property type="project" value="TreeGrafter"/>
</dbReference>
<evidence type="ECO:0000259" key="5">
    <source>
        <dbReference type="PROSITE" id="PS50103"/>
    </source>
</evidence>
<dbReference type="Gene3D" id="4.10.1000.10">
    <property type="entry name" value="Zinc finger, CCCH-type"/>
    <property type="match status" value="1"/>
</dbReference>
<evidence type="ECO:0000256" key="3">
    <source>
        <dbReference type="ARBA" id="ARBA00022833"/>
    </source>
</evidence>
<feature type="zinc finger region" description="C3H1-type" evidence="4">
    <location>
        <begin position="48"/>
        <end position="75"/>
    </location>
</feature>
<proteinExistence type="predicted"/>
<dbReference type="EMBL" id="QZWG01000020">
    <property type="protein sequence ID" value="RZB43103.1"/>
    <property type="molecule type" value="Genomic_DNA"/>
</dbReference>
<dbReference type="Pfam" id="PF00642">
    <property type="entry name" value="zf-CCCH"/>
    <property type="match status" value="1"/>
</dbReference>
<organism evidence="6 7">
    <name type="scientific">Glycine soja</name>
    <name type="common">Wild soybean</name>
    <dbReference type="NCBI Taxonomy" id="3848"/>
    <lineage>
        <taxon>Eukaryota</taxon>
        <taxon>Viridiplantae</taxon>
        <taxon>Streptophyta</taxon>
        <taxon>Embryophyta</taxon>
        <taxon>Tracheophyta</taxon>
        <taxon>Spermatophyta</taxon>
        <taxon>Magnoliopsida</taxon>
        <taxon>eudicotyledons</taxon>
        <taxon>Gunneridae</taxon>
        <taxon>Pentapetalae</taxon>
        <taxon>rosids</taxon>
        <taxon>fabids</taxon>
        <taxon>Fabales</taxon>
        <taxon>Fabaceae</taxon>
        <taxon>Papilionoideae</taxon>
        <taxon>50 kb inversion clade</taxon>
        <taxon>NPAAA clade</taxon>
        <taxon>indigoferoid/millettioid clade</taxon>
        <taxon>Phaseoleae</taxon>
        <taxon>Glycine</taxon>
        <taxon>Glycine subgen. Soja</taxon>
    </lineage>
</organism>
<dbReference type="InterPro" id="IPR036236">
    <property type="entry name" value="Znf_C2H2_sf"/>
</dbReference>
<evidence type="ECO:0000313" key="6">
    <source>
        <dbReference type="EMBL" id="RZB43103.1"/>
    </source>
</evidence>
<keyword evidence="2 4" id="KW-0863">Zinc-finger</keyword>
<accession>A0A445F2Q6</accession>
<evidence type="ECO:0000256" key="1">
    <source>
        <dbReference type="ARBA" id="ARBA00022723"/>
    </source>
</evidence>
<dbReference type="SMART" id="SM00356">
    <property type="entry name" value="ZnF_C3H1"/>
    <property type="match status" value="1"/>
</dbReference>
<dbReference type="PANTHER" id="PTHR16465">
    <property type="entry name" value="NUCLEASE-RELATED"/>
    <property type="match status" value="1"/>
</dbReference>
<dbReference type="AlphaFoldDB" id="A0A445F2Q6"/>
<dbReference type="PANTHER" id="PTHR16465:SF0">
    <property type="entry name" value="ZINC FINGER MATRIN-TYPE PROTEIN 5"/>
    <property type="match status" value="1"/>
</dbReference>
<dbReference type="Proteomes" id="UP000289340">
    <property type="component" value="Chromosome 20"/>
</dbReference>
<reference evidence="6 7" key="1">
    <citation type="submission" date="2018-09" db="EMBL/GenBank/DDBJ databases">
        <title>A high-quality reference genome of wild soybean provides a powerful tool to mine soybean genomes.</title>
        <authorList>
            <person name="Xie M."/>
            <person name="Chung C.Y.L."/>
            <person name="Li M.-W."/>
            <person name="Wong F.-L."/>
            <person name="Chan T.-F."/>
            <person name="Lam H.-M."/>
        </authorList>
    </citation>
    <scope>NUCLEOTIDE SEQUENCE [LARGE SCALE GENOMIC DNA]</scope>
    <source>
        <strain evidence="7">cv. W05</strain>
        <tissue evidence="6">Hypocotyl of etiolated seedlings</tissue>
    </source>
</reference>
<dbReference type="SUPFAM" id="SSF57667">
    <property type="entry name" value="beta-beta-alpha zinc fingers"/>
    <property type="match status" value="1"/>
</dbReference>
<keyword evidence="1 4" id="KW-0479">Metal-binding</keyword>
<name>A0A445F2Q6_GLYSO</name>
<dbReference type="InterPro" id="IPR000571">
    <property type="entry name" value="Znf_CCCH"/>
</dbReference>
<dbReference type="GO" id="GO:0008270">
    <property type="term" value="F:zinc ion binding"/>
    <property type="evidence" value="ECO:0007669"/>
    <property type="project" value="UniProtKB-KW"/>
</dbReference>
<dbReference type="PROSITE" id="PS50103">
    <property type="entry name" value="ZF_C3H1"/>
    <property type="match status" value="1"/>
</dbReference>
<dbReference type="InterPro" id="IPR036855">
    <property type="entry name" value="Znf_CCCH_sf"/>
</dbReference>
<evidence type="ECO:0000313" key="7">
    <source>
        <dbReference type="Proteomes" id="UP000289340"/>
    </source>
</evidence>
<keyword evidence="7" id="KW-1185">Reference proteome</keyword>
<keyword evidence="3 4" id="KW-0862">Zinc</keyword>
<comment type="caution">
    <text evidence="6">The sequence shown here is derived from an EMBL/GenBank/DDBJ whole genome shotgun (WGS) entry which is preliminary data.</text>
</comment>
<sequence>MAVKKCYCEKQFQDTPADRKRHVQGIQQQQAKARWYDSFKQQQIPPVPNRSLCFHFVNTGFCRYGDSCKYLHPIPNNNLQQPPVLTTPSPSPPPGNVVGVSLDNLPPLLQPPPEGIVSPWISRFEWFKQMFGVVLGMRGIVKELTRISMDWL</sequence>
<protein>
    <submittedName>
        <fullName evidence="6">Zinc finger CCCH domain-containing protein 3 isoform A</fullName>
    </submittedName>
</protein>